<proteinExistence type="inferred from homology"/>
<protein>
    <recommendedName>
        <fullName evidence="18">Pesticin receptor</fullName>
    </recommendedName>
</protein>
<evidence type="ECO:0000256" key="9">
    <source>
        <dbReference type="ARBA" id="ARBA00023136"/>
    </source>
</evidence>
<dbReference type="KEGG" id="zal:AZF00_04150"/>
<sequence>MTIKFTVSDLALKPIILAIGLANAAIAAPVLEEVVVTAQKRTESLQDVPGAVSALSADDLQESGFRDISDVSALVPSLYILTTEQPMSTAVRIRGIGNAANVPTFEPAVALYIDGAFRSRSGVGLGDIVDVQAIEVLKGPQSTLYGKNASAGLIAVSSAPPSRELETMVEFTYASDNLHQLKGYVSGPLTEKMAGRLSASTTRRGNLTENLSGPDSGNLNDIALRGQLQYDFSDRWSARLIAGWLERDMNAMAADMYYSAKTREMISEAGYDISNNDPLDHVVEHNLKPLIVQDSSDIILNVQYGGDGYSFTSISSFDTYDSEKYMYNVELMPINIASNFDKHAGDSISQEFRIASEGSDSLRWMTGVYYYYNDFQRGDWDQPFLRMEDQVEEYGTIVAKYFVAAALPVPLPLPVGSPAQVPILGVDGDEAFYRAEQQTTSYGVFAQADFDLSEKWNLSLGLRYSEEEKDGYIATYNTAANGCSAPFDTNPVCSVAPNVDPYGSTQSWSATTGKTSLSYFASPDIMLYLTYSTGFKAGGFNLESGTVPPELRDFDSEEVQNFEFGWKAEFWDQRARLNGALFHTIYDGQQNASFVGLSFVVNSADQVIMDGAEVEGLLLLSDRFTLSISATALDVVYKSYDGGQCYYGREPDNEYAQCDLSGEKLPFTPSLAGNAALRYTQPLFSGDLYSRLAYRYQGSTHYIPDLDPRHEEPAYGVFDARLGWRSANVDVALWVKNLTDEQYASAIGPATFHAVLDANVGSPEGSYQTFLGDPRSVGMTLRLNY</sequence>
<dbReference type="GO" id="GO:0006826">
    <property type="term" value="P:iron ion transport"/>
    <property type="evidence" value="ECO:0007669"/>
    <property type="project" value="UniProtKB-KW"/>
</dbReference>
<dbReference type="InterPro" id="IPR012910">
    <property type="entry name" value="Plug_dom"/>
</dbReference>
<evidence type="ECO:0000256" key="8">
    <source>
        <dbReference type="ARBA" id="ARBA00023077"/>
    </source>
</evidence>
<keyword evidence="8 12" id="KW-0798">TonB box</keyword>
<keyword evidence="9 11" id="KW-0472">Membrane</keyword>
<dbReference type="Pfam" id="PF00593">
    <property type="entry name" value="TonB_dep_Rec_b-barrel"/>
    <property type="match status" value="1"/>
</dbReference>
<keyword evidence="6" id="KW-0408">Iron</keyword>
<evidence type="ECO:0000256" key="3">
    <source>
        <dbReference type="ARBA" id="ARBA00022452"/>
    </source>
</evidence>
<keyword evidence="4" id="KW-0410">Iron transport</keyword>
<dbReference type="InterPro" id="IPR036942">
    <property type="entry name" value="Beta-barrel_TonB_sf"/>
</dbReference>
<name>A0A127M2T3_9GAMM</name>
<dbReference type="Gene3D" id="2.40.170.20">
    <property type="entry name" value="TonB-dependent receptor, beta-barrel domain"/>
    <property type="match status" value="1"/>
</dbReference>
<keyword evidence="2 11" id="KW-0813">Transport</keyword>
<dbReference type="InterPro" id="IPR000531">
    <property type="entry name" value="Beta-barrel_TonB"/>
</dbReference>
<evidence type="ECO:0000256" key="7">
    <source>
        <dbReference type="ARBA" id="ARBA00023065"/>
    </source>
</evidence>
<dbReference type="Proteomes" id="UP000074119">
    <property type="component" value="Chromosome"/>
</dbReference>
<evidence type="ECO:0000256" key="5">
    <source>
        <dbReference type="ARBA" id="ARBA00022692"/>
    </source>
</evidence>
<dbReference type="PROSITE" id="PS52016">
    <property type="entry name" value="TONB_DEPENDENT_REC_3"/>
    <property type="match status" value="1"/>
</dbReference>
<dbReference type="InterPro" id="IPR039426">
    <property type="entry name" value="TonB-dep_rcpt-like"/>
</dbReference>
<dbReference type="PANTHER" id="PTHR32552:SF81">
    <property type="entry name" value="TONB-DEPENDENT OUTER MEMBRANE RECEPTOR"/>
    <property type="match status" value="1"/>
</dbReference>
<evidence type="ECO:0000256" key="10">
    <source>
        <dbReference type="ARBA" id="ARBA00023237"/>
    </source>
</evidence>
<dbReference type="RefSeq" id="WP_008246158.1">
    <property type="nucleotide sequence ID" value="NZ_CP014544.1"/>
</dbReference>
<evidence type="ECO:0000256" key="6">
    <source>
        <dbReference type="ARBA" id="ARBA00023004"/>
    </source>
</evidence>
<feature type="signal peptide" evidence="13">
    <location>
        <begin position="1"/>
        <end position="24"/>
    </location>
</feature>
<dbReference type="SUPFAM" id="SSF56935">
    <property type="entry name" value="Porins"/>
    <property type="match status" value="1"/>
</dbReference>
<evidence type="ECO:0000256" key="1">
    <source>
        <dbReference type="ARBA" id="ARBA00004571"/>
    </source>
</evidence>
<keyword evidence="3 11" id="KW-1134">Transmembrane beta strand</keyword>
<keyword evidence="5 11" id="KW-0812">Transmembrane</keyword>
<evidence type="ECO:0000313" key="16">
    <source>
        <dbReference type="EMBL" id="AMO67537.1"/>
    </source>
</evidence>
<keyword evidence="10 11" id="KW-0998">Cell outer membrane</keyword>
<evidence type="ECO:0000256" key="4">
    <source>
        <dbReference type="ARBA" id="ARBA00022496"/>
    </source>
</evidence>
<reference evidence="16 17" key="1">
    <citation type="submission" date="2015-12" db="EMBL/GenBank/DDBJ databases">
        <authorList>
            <person name="Shamseldin A."/>
            <person name="Moawad H."/>
            <person name="Abd El-Rahim W.M."/>
            <person name="Sadowsky M.J."/>
        </authorList>
    </citation>
    <scope>NUCLEOTIDE SEQUENCE [LARGE SCALE GENOMIC DNA]</scope>
    <source>
        <strain evidence="16 17">SM2</strain>
    </source>
</reference>
<accession>A0A127M2T3</accession>
<evidence type="ECO:0000256" key="2">
    <source>
        <dbReference type="ARBA" id="ARBA00022448"/>
    </source>
</evidence>
<dbReference type="GO" id="GO:0009279">
    <property type="term" value="C:cell outer membrane"/>
    <property type="evidence" value="ECO:0007669"/>
    <property type="project" value="UniProtKB-SubCell"/>
</dbReference>
<feature type="domain" description="TonB-dependent receptor plug" evidence="15">
    <location>
        <begin position="45"/>
        <end position="152"/>
    </location>
</feature>
<feature type="domain" description="TonB-dependent receptor-like beta-barrel" evidence="14">
    <location>
        <begin position="218"/>
        <end position="738"/>
    </location>
</feature>
<dbReference type="PANTHER" id="PTHR32552">
    <property type="entry name" value="FERRICHROME IRON RECEPTOR-RELATED"/>
    <property type="match status" value="1"/>
</dbReference>
<dbReference type="EMBL" id="CP014544">
    <property type="protein sequence ID" value="AMO67537.1"/>
    <property type="molecule type" value="Genomic_DNA"/>
</dbReference>
<dbReference type="STRING" id="1470434.AZF00_04150"/>
<evidence type="ECO:0000259" key="15">
    <source>
        <dbReference type="Pfam" id="PF07715"/>
    </source>
</evidence>
<keyword evidence="7" id="KW-0406">Ion transport</keyword>
<organism evidence="16 17">
    <name type="scientific">Zhongshania aliphaticivorans</name>
    <dbReference type="NCBI Taxonomy" id="1470434"/>
    <lineage>
        <taxon>Bacteria</taxon>
        <taxon>Pseudomonadati</taxon>
        <taxon>Pseudomonadota</taxon>
        <taxon>Gammaproteobacteria</taxon>
        <taxon>Cellvibrionales</taxon>
        <taxon>Spongiibacteraceae</taxon>
        <taxon>Zhongshania</taxon>
    </lineage>
</organism>
<evidence type="ECO:0008006" key="18">
    <source>
        <dbReference type="Google" id="ProtNLM"/>
    </source>
</evidence>
<feature type="chain" id="PRO_5007274956" description="Pesticin receptor" evidence="13">
    <location>
        <begin position="25"/>
        <end position="785"/>
    </location>
</feature>
<keyword evidence="13" id="KW-0732">Signal</keyword>
<evidence type="ECO:0000256" key="13">
    <source>
        <dbReference type="SAM" id="SignalP"/>
    </source>
</evidence>
<dbReference type="Pfam" id="PF07715">
    <property type="entry name" value="Plug"/>
    <property type="match status" value="1"/>
</dbReference>
<evidence type="ECO:0000256" key="11">
    <source>
        <dbReference type="PROSITE-ProRule" id="PRU01360"/>
    </source>
</evidence>
<comment type="subcellular location">
    <subcellularLocation>
        <location evidence="1 11">Cell outer membrane</location>
        <topology evidence="1 11">Multi-pass membrane protein</topology>
    </subcellularLocation>
</comment>
<comment type="similarity">
    <text evidence="11 12">Belongs to the TonB-dependent receptor family.</text>
</comment>
<gene>
    <name evidence="16" type="ORF">AZF00_04150</name>
</gene>
<evidence type="ECO:0000313" key="17">
    <source>
        <dbReference type="Proteomes" id="UP000074119"/>
    </source>
</evidence>
<evidence type="ECO:0000259" key="14">
    <source>
        <dbReference type="Pfam" id="PF00593"/>
    </source>
</evidence>
<evidence type="ECO:0000256" key="12">
    <source>
        <dbReference type="RuleBase" id="RU003357"/>
    </source>
</evidence>
<dbReference type="AlphaFoldDB" id="A0A127M2T3"/>